<dbReference type="InterPro" id="IPR012863">
    <property type="entry name" value="DUF1636"/>
</dbReference>
<sequence length="160" mass="16473">MPGGDVDVGLVGRLASILPSPVLESDGKLDGAIDHRIIVCTLCRDVPTGIRSGESLCADLRSRLSACHEPAVAHGFTVEGVECMAGCARPLTVAFQAPGKASYLFGSIDAEADAGDLVRFAGLYASLADGWCNSGQRPPRLAGKTLARIPGPGKLAGDSR</sequence>
<evidence type="ECO:0008006" key="3">
    <source>
        <dbReference type="Google" id="ProtNLM"/>
    </source>
</evidence>
<accession>A0A4Q1V770</accession>
<name>A0A4Q1V770_9HYPH</name>
<comment type="caution">
    <text evidence="1">The sequence shown here is derived from an EMBL/GenBank/DDBJ whole genome shotgun (WGS) entry which is preliminary data.</text>
</comment>
<dbReference type="AlphaFoldDB" id="A0A4Q1V770"/>
<reference evidence="1 2" key="1">
    <citation type="submission" date="2017-03" db="EMBL/GenBank/DDBJ databases">
        <authorList>
            <person name="Safronova V.I."/>
            <person name="Sazanova A.L."/>
            <person name="Chirak E.R."/>
        </authorList>
    </citation>
    <scope>NUCLEOTIDE SEQUENCE [LARGE SCALE GENOMIC DNA]</scope>
    <source>
        <strain evidence="1 2">Opo-242</strain>
    </source>
</reference>
<protein>
    <recommendedName>
        <fullName evidence="3">DUF1636 domain-containing protein</fullName>
    </recommendedName>
</protein>
<evidence type="ECO:0000313" key="2">
    <source>
        <dbReference type="Proteomes" id="UP000290444"/>
    </source>
</evidence>
<dbReference type="SMR" id="A0A4Q1V770"/>
<dbReference type="Pfam" id="PF07845">
    <property type="entry name" value="DUF1636"/>
    <property type="match status" value="1"/>
</dbReference>
<gene>
    <name evidence="1" type="ORF">B5V01_11700</name>
</gene>
<dbReference type="Proteomes" id="UP000290444">
    <property type="component" value="Unassembled WGS sequence"/>
</dbReference>
<organism evidence="1 2">
    <name type="scientific">Mesorhizobium erdmanii</name>
    <dbReference type="NCBI Taxonomy" id="1777866"/>
    <lineage>
        <taxon>Bacteria</taxon>
        <taxon>Pseudomonadati</taxon>
        <taxon>Pseudomonadota</taxon>
        <taxon>Alphaproteobacteria</taxon>
        <taxon>Hyphomicrobiales</taxon>
        <taxon>Phyllobacteriaceae</taxon>
        <taxon>Mesorhizobium</taxon>
    </lineage>
</organism>
<dbReference type="EMBL" id="MZXX01000014">
    <property type="protein sequence ID" value="RXT47242.1"/>
    <property type="molecule type" value="Genomic_DNA"/>
</dbReference>
<proteinExistence type="predicted"/>
<evidence type="ECO:0000313" key="1">
    <source>
        <dbReference type="EMBL" id="RXT47242.1"/>
    </source>
</evidence>